<accession>A0A9W6CZQ9</accession>
<dbReference type="InterPro" id="IPR018076">
    <property type="entry name" value="T2SS_GspF_dom"/>
</dbReference>
<evidence type="ECO:0000256" key="4">
    <source>
        <dbReference type="ARBA" id="ARBA00022989"/>
    </source>
</evidence>
<dbReference type="InterPro" id="IPR042094">
    <property type="entry name" value="T2SS_GspF_sf"/>
</dbReference>
<feature type="transmembrane region" description="Helical" evidence="6">
    <location>
        <begin position="114"/>
        <end position="134"/>
    </location>
</feature>
<gene>
    <name evidence="8" type="ORF">ARHIZOSPH14_10850</name>
</gene>
<keyword evidence="5 6" id="KW-0472">Membrane</keyword>
<evidence type="ECO:0000256" key="6">
    <source>
        <dbReference type="SAM" id="Phobius"/>
    </source>
</evidence>
<dbReference type="GO" id="GO:0005886">
    <property type="term" value="C:plasma membrane"/>
    <property type="evidence" value="ECO:0007669"/>
    <property type="project" value="UniProtKB-SubCell"/>
</dbReference>
<dbReference type="SUPFAM" id="SSF103473">
    <property type="entry name" value="MFS general substrate transporter"/>
    <property type="match status" value="1"/>
</dbReference>
<feature type="transmembrane region" description="Helical" evidence="6">
    <location>
        <begin position="87"/>
        <end position="108"/>
    </location>
</feature>
<dbReference type="PANTHER" id="PTHR35007:SF1">
    <property type="entry name" value="PILUS ASSEMBLY PROTEIN"/>
    <property type="match status" value="1"/>
</dbReference>
<evidence type="ECO:0000259" key="7">
    <source>
        <dbReference type="Pfam" id="PF00482"/>
    </source>
</evidence>
<keyword evidence="4 6" id="KW-1133">Transmembrane helix</keyword>
<evidence type="ECO:0000313" key="8">
    <source>
        <dbReference type="EMBL" id="GLI26843.1"/>
    </source>
</evidence>
<dbReference type="InterPro" id="IPR036259">
    <property type="entry name" value="MFS_trans_sf"/>
</dbReference>
<dbReference type="Proteomes" id="UP001144396">
    <property type="component" value="Unassembled WGS sequence"/>
</dbReference>
<name>A0A9W6CZQ9_9MICO</name>
<organism evidence="8 9">
    <name type="scientific">Agromyces rhizosphaerae</name>
    <dbReference type="NCBI Taxonomy" id="88374"/>
    <lineage>
        <taxon>Bacteria</taxon>
        <taxon>Bacillati</taxon>
        <taxon>Actinomycetota</taxon>
        <taxon>Actinomycetes</taxon>
        <taxon>Micrococcales</taxon>
        <taxon>Microbacteriaceae</taxon>
        <taxon>Agromyces</taxon>
    </lineage>
</organism>
<dbReference type="EMBL" id="BSDP01000001">
    <property type="protein sequence ID" value="GLI26843.1"/>
    <property type="molecule type" value="Genomic_DNA"/>
</dbReference>
<keyword evidence="9" id="KW-1185">Reference proteome</keyword>
<keyword evidence="2" id="KW-1003">Cell membrane</keyword>
<dbReference type="AlphaFoldDB" id="A0A9W6CZQ9"/>
<evidence type="ECO:0000256" key="1">
    <source>
        <dbReference type="ARBA" id="ARBA00004651"/>
    </source>
</evidence>
<proteinExistence type="predicted"/>
<protein>
    <recommendedName>
        <fullName evidence="7">Type II secretion system protein GspF domain-containing protein</fullName>
    </recommendedName>
</protein>
<feature type="transmembrane region" description="Helical" evidence="6">
    <location>
        <begin position="259"/>
        <end position="278"/>
    </location>
</feature>
<feature type="transmembrane region" description="Helical" evidence="6">
    <location>
        <begin position="6"/>
        <end position="26"/>
    </location>
</feature>
<reference evidence="8" key="1">
    <citation type="submission" date="2022-12" db="EMBL/GenBank/DDBJ databases">
        <title>Reference genome sequencing for broad-spectrum identification of bacterial and archaeal isolates by mass spectrometry.</title>
        <authorList>
            <person name="Sekiguchi Y."/>
            <person name="Tourlousse D.M."/>
        </authorList>
    </citation>
    <scope>NUCLEOTIDE SEQUENCE</scope>
    <source>
        <strain evidence="8">14</strain>
    </source>
</reference>
<dbReference type="Gene3D" id="1.20.81.30">
    <property type="entry name" value="Type II secretion system (T2SS), domain F"/>
    <property type="match status" value="1"/>
</dbReference>
<comment type="subcellular location">
    <subcellularLocation>
        <location evidence="1">Cell membrane</location>
        <topology evidence="1">Multi-pass membrane protein</topology>
    </subcellularLocation>
</comment>
<evidence type="ECO:0000256" key="3">
    <source>
        <dbReference type="ARBA" id="ARBA00022692"/>
    </source>
</evidence>
<dbReference type="PANTHER" id="PTHR35007">
    <property type="entry name" value="INTEGRAL MEMBRANE PROTEIN-RELATED"/>
    <property type="match status" value="1"/>
</dbReference>
<sequence>MSIAIYVLGVLAALFALLAIVVFVVAPPPPRVAAERRLAPGTEYESRITRATNRTVKTIEGAMRRRDGGAFGEEALELAGVRMQPSAFVLVAFSISAVLAVLGVVIGFGSWWSLILGVLFAALGPLLARGYLAFRVSSRRGKFAEQLDDTMQLLAGNLRAGHGLVQAIDSVARDGDAPTSEEFARVVNQSRIGRDLNDALEDTAERMQSDDFKWAAQAIAINRSTGGNLAEVLYGVAGTIRERNEIRLKVKSLSAEGRLSAIILLLLPIAVFLGVLILQPAYFAPFFTTLIGWAALVLAVVLMIIGIVWMLAVVRVRF</sequence>
<feature type="domain" description="Type II secretion system protein GspF" evidence="7">
    <location>
        <begin position="152"/>
        <end position="276"/>
    </location>
</feature>
<dbReference type="Pfam" id="PF00482">
    <property type="entry name" value="T2SSF"/>
    <property type="match status" value="1"/>
</dbReference>
<dbReference type="RefSeq" id="WP_281882857.1">
    <property type="nucleotide sequence ID" value="NZ_BSDP01000001.1"/>
</dbReference>
<keyword evidence="3 6" id="KW-0812">Transmembrane</keyword>
<evidence type="ECO:0000313" key="9">
    <source>
        <dbReference type="Proteomes" id="UP001144396"/>
    </source>
</evidence>
<evidence type="ECO:0000256" key="5">
    <source>
        <dbReference type="ARBA" id="ARBA00023136"/>
    </source>
</evidence>
<evidence type="ECO:0000256" key="2">
    <source>
        <dbReference type="ARBA" id="ARBA00022475"/>
    </source>
</evidence>
<comment type="caution">
    <text evidence="8">The sequence shown here is derived from an EMBL/GenBank/DDBJ whole genome shotgun (WGS) entry which is preliminary data.</text>
</comment>
<feature type="transmembrane region" description="Helical" evidence="6">
    <location>
        <begin position="290"/>
        <end position="314"/>
    </location>
</feature>